<dbReference type="OrthoDB" id="200954at2759"/>
<accession>A0A814AG82</accession>
<organism evidence="8 9">
    <name type="scientific">Brachionus calyciflorus</name>
    <dbReference type="NCBI Taxonomy" id="104777"/>
    <lineage>
        <taxon>Eukaryota</taxon>
        <taxon>Metazoa</taxon>
        <taxon>Spiralia</taxon>
        <taxon>Gnathifera</taxon>
        <taxon>Rotifera</taxon>
        <taxon>Eurotatoria</taxon>
        <taxon>Monogononta</taxon>
        <taxon>Pseudotrocha</taxon>
        <taxon>Ploima</taxon>
        <taxon>Brachionidae</taxon>
        <taxon>Brachionus</taxon>
    </lineage>
</organism>
<comment type="caution">
    <text evidence="8">The sequence shown here is derived from an EMBL/GenBank/DDBJ whole genome shotgun (WGS) entry which is preliminary data.</text>
</comment>
<dbReference type="Pfam" id="PF02535">
    <property type="entry name" value="Zip"/>
    <property type="match status" value="1"/>
</dbReference>
<feature type="transmembrane region" description="Helical" evidence="6">
    <location>
        <begin position="436"/>
        <end position="454"/>
    </location>
</feature>
<proteinExistence type="inferred from homology"/>
<dbReference type="GO" id="GO:0005385">
    <property type="term" value="F:zinc ion transmembrane transporter activity"/>
    <property type="evidence" value="ECO:0007669"/>
    <property type="project" value="TreeGrafter"/>
</dbReference>
<reference evidence="8" key="1">
    <citation type="submission" date="2021-02" db="EMBL/GenBank/DDBJ databases">
        <authorList>
            <person name="Nowell W R."/>
        </authorList>
    </citation>
    <scope>NUCLEOTIDE SEQUENCE</scope>
    <source>
        <strain evidence="8">Ploen Becks lab</strain>
    </source>
</reference>
<feature type="chain" id="PRO_5032664013" evidence="7">
    <location>
        <begin position="23"/>
        <end position="539"/>
    </location>
</feature>
<sequence>MFKSMFILNLFLLIFIIDSYRSEPSNLRTKDEIIDKLLKNFYNFNLNGTNYDQLKINLEKFQKSLIENRNFQCLKEKQINFESNNSITIDSVLNSSDDKISEYFNQKCLSSDSMVDLFIESKTHSQEQFQKVFKLILTQISNDGCDICNKVDKQDQSITRLETWGYGILFVGLISLSSLCGAVVIPFSKKKIYKKILMFLIAIAIGSLAGSGFLHLIPQAYGITEDEKYSGNHAYVWKSLIIMFGIYLFYLVEKFMNIMIQRRNTLKKNSYSIKHARTKQIESDNPIILESIGYLKTHDAKLDPNVEMRIHLSQEALAKSRNGSKRNNHGHSHGLENLNSVAPVAWMIIFGDGLHNFIDGLSIGAAFTESVFKGISICLAVICEEFPHELGDFAILINAGMSYPVALFFNFLSACCCFVGLAVGIQLGENFAANEWIYAIAGGMFIYISLCSMIPELNEMGEEIERDLLSKKYSIKNDECKTLSQNGNELKPSEPTHEDISQIFDFGIKIKILIIQNIGILLGFGFMLFMAIYSEVIAL</sequence>
<feature type="transmembrane region" description="Helical" evidence="6">
    <location>
        <begin position="164"/>
        <end position="184"/>
    </location>
</feature>
<keyword evidence="3 6" id="KW-0812">Transmembrane</keyword>
<evidence type="ECO:0000256" key="1">
    <source>
        <dbReference type="ARBA" id="ARBA00004141"/>
    </source>
</evidence>
<dbReference type="PANTHER" id="PTHR12191:SF37">
    <property type="entry name" value="ZINC TRANSPORTER FOI"/>
    <property type="match status" value="1"/>
</dbReference>
<keyword evidence="7" id="KW-0732">Signal</keyword>
<keyword evidence="9" id="KW-1185">Reference proteome</keyword>
<dbReference type="GO" id="GO:0071578">
    <property type="term" value="P:zinc ion import across plasma membrane"/>
    <property type="evidence" value="ECO:0007669"/>
    <property type="project" value="TreeGrafter"/>
</dbReference>
<evidence type="ECO:0000256" key="4">
    <source>
        <dbReference type="ARBA" id="ARBA00022989"/>
    </source>
</evidence>
<dbReference type="PANTHER" id="PTHR12191">
    <property type="entry name" value="SOLUTE CARRIER FAMILY 39"/>
    <property type="match status" value="1"/>
</dbReference>
<evidence type="ECO:0000313" key="9">
    <source>
        <dbReference type="Proteomes" id="UP000663879"/>
    </source>
</evidence>
<evidence type="ECO:0000256" key="7">
    <source>
        <dbReference type="SAM" id="SignalP"/>
    </source>
</evidence>
<keyword evidence="4 6" id="KW-1133">Transmembrane helix</keyword>
<protein>
    <submittedName>
        <fullName evidence="8">Uncharacterized protein</fullName>
    </submittedName>
</protein>
<evidence type="ECO:0000256" key="3">
    <source>
        <dbReference type="ARBA" id="ARBA00022692"/>
    </source>
</evidence>
<dbReference type="GO" id="GO:0005886">
    <property type="term" value="C:plasma membrane"/>
    <property type="evidence" value="ECO:0007669"/>
    <property type="project" value="TreeGrafter"/>
</dbReference>
<feature type="transmembrane region" description="Helical" evidence="6">
    <location>
        <begin position="512"/>
        <end position="533"/>
    </location>
</feature>
<keyword evidence="5 6" id="KW-0472">Membrane</keyword>
<feature type="transmembrane region" description="Helical" evidence="6">
    <location>
        <begin position="196"/>
        <end position="214"/>
    </location>
</feature>
<comment type="subcellular location">
    <subcellularLocation>
        <location evidence="1">Membrane</location>
        <topology evidence="1">Multi-pass membrane protein</topology>
    </subcellularLocation>
</comment>
<dbReference type="Proteomes" id="UP000663879">
    <property type="component" value="Unassembled WGS sequence"/>
</dbReference>
<dbReference type="InterPro" id="IPR003689">
    <property type="entry name" value="ZIP"/>
</dbReference>
<dbReference type="GO" id="GO:0140410">
    <property type="term" value="F:monoatomic cation:bicarbonate symporter activity"/>
    <property type="evidence" value="ECO:0007669"/>
    <property type="project" value="TreeGrafter"/>
</dbReference>
<evidence type="ECO:0000313" key="8">
    <source>
        <dbReference type="EMBL" id="CAF0912311.1"/>
    </source>
</evidence>
<dbReference type="InterPro" id="IPR050799">
    <property type="entry name" value="ZIP_Transporter"/>
</dbReference>
<dbReference type="GO" id="GO:0030003">
    <property type="term" value="P:intracellular monoatomic cation homeostasis"/>
    <property type="evidence" value="ECO:0007669"/>
    <property type="project" value="TreeGrafter"/>
</dbReference>
<feature type="transmembrane region" description="Helical" evidence="6">
    <location>
        <begin position="234"/>
        <end position="252"/>
    </location>
</feature>
<feature type="signal peptide" evidence="7">
    <location>
        <begin position="1"/>
        <end position="22"/>
    </location>
</feature>
<evidence type="ECO:0000256" key="6">
    <source>
        <dbReference type="SAM" id="Phobius"/>
    </source>
</evidence>
<dbReference type="EMBL" id="CAJNOC010002098">
    <property type="protein sequence ID" value="CAF0912311.1"/>
    <property type="molecule type" value="Genomic_DNA"/>
</dbReference>
<comment type="similarity">
    <text evidence="2">Belongs to the ZIP transporter (TC 2.A.5) family.</text>
</comment>
<dbReference type="AlphaFoldDB" id="A0A814AG82"/>
<evidence type="ECO:0000256" key="5">
    <source>
        <dbReference type="ARBA" id="ARBA00023136"/>
    </source>
</evidence>
<name>A0A814AG82_9BILA</name>
<evidence type="ECO:0000256" key="2">
    <source>
        <dbReference type="ARBA" id="ARBA00006939"/>
    </source>
</evidence>
<feature type="transmembrane region" description="Helical" evidence="6">
    <location>
        <begin position="405"/>
        <end position="424"/>
    </location>
</feature>
<gene>
    <name evidence="8" type="ORF">OXX778_LOCUS11968</name>
</gene>